<dbReference type="NCBIfam" id="TIGR00278">
    <property type="entry name" value="membrane protein insertion efficiency factor YidD"/>
    <property type="match status" value="1"/>
</dbReference>
<evidence type="ECO:0000313" key="2">
    <source>
        <dbReference type="EMBL" id="OHA07548.1"/>
    </source>
</evidence>
<dbReference type="STRING" id="1802279.A3B34_01100"/>
<comment type="function">
    <text evidence="1">Could be involved in insertion of integral membrane proteins into the membrane.</text>
</comment>
<gene>
    <name evidence="2" type="ORF">A3B34_01100</name>
</gene>
<sequence>MFSLEHGILGSIVRPLLPSGFSAACRFFPSCSAYAAAAVRQYGLLRGIVVSLGRIARCHPWHAGGYDPVPELRGVERAVR</sequence>
<comment type="subcellular location">
    <subcellularLocation>
        <location evidence="1">Cell membrane</location>
        <topology evidence="1">Peripheral membrane protein</topology>
        <orientation evidence="1">Cytoplasmic side</orientation>
    </subcellularLocation>
</comment>
<accession>A0A1G2L7C2</accession>
<comment type="caution">
    <text evidence="2">The sequence shown here is derived from an EMBL/GenBank/DDBJ whole genome shotgun (WGS) entry which is preliminary data.</text>
</comment>
<keyword evidence="1" id="KW-0472">Membrane</keyword>
<dbReference type="HAMAP" id="MF_00386">
    <property type="entry name" value="UPF0161_YidD"/>
    <property type="match status" value="1"/>
</dbReference>
<keyword evidence="1" id="KW-1003">Cell membrane</keyword>
<dbReference type="AlphaFoldDB" id="A0A1G2L7C2"/>
<dbReference type="SMART" id="SM01234">
    <property type="entry name" value="Haemolytic"/>
    <property type="match status" value="1"/>
</dbReference>
<organism evidence="2 3">
    <name type="scientific">Candidatus Sungbacteria bacterium RIFCSPLOWO2_01_FULL_54_21</name>
    <dbReference type="NCBI Taxonomy" id="1802279"/>
    <lineage>
        <taxon>Bacteria</taxon>
        <taxon>Candidatus Sungiibacteriota</taxon>
    </lineage>
</organism>
<dbReference type="GO" id="GO:0005886">
    <property type="term" value="C:plasma membrane"/>
    <property type="evidence" value="ECO:0007669"/>
    <property type="project" value="UniProtKB-SubCell"/>
</dbReference>
<reference evidence="2 3" key="1">
    <citation type="journal article" date="2016" name="Nat. Commun.">
        <title>Thousands of microbial genomes shed light on interconnected biogeochemical processes in an aquifer system.</title>
        <authorList>
            <person name="Anantharaman K."/>
            <person name="Brown C.T."/>
            <person name="Hug L.A."/>
            <person name="Sharon I."/>
            <person name="Castelle C.J."/>
            <person name="Probst A.J."/>
            <person name="Thomas B.C."/>
            <person name="Singh A."/>
            <person name="Wilkins M.J."/>
            <person name="Karaoz U."/>
            <person name="Brodie E.L."/>
            <person name="Williams K.H."/>
            <person name="Hubbard S.S."/>
            <person name="Banfield J.F."/>
        </authorList>
    </citation>
    <scope>NUCLEOTIDE SEQUENCE [LARGE SCALE GENOMIC DNA]</scope>
</reference>
<protein>
    <recommendedName>
        <fullName evidence="1">Putative membrane protein insertion efficiency factor</fullName>
    </recommendedName>
</protein>
<dbReference type="PANTHER" id="PTHR33383">
    <property type="entry name" value="MEMBRANE PROTEIN INSERTION EFFICIENCY FACTOR-RELATED"/>
    <property type="match status" value="1"/>
</dbReference>
<dbReference type="Pfam" id="PF01809">
    <property type="entry name" value="YidD"/>
    <property type="match status" value="1"/>
</dbReference>
<proteinExistence type="inferred from homology"/>
<dbReference type="EMBL" id="MHQR01000017">
    <property type="protein sequence ID" value="OHA07548.1"/>
    <property type="molecule type" value="Genomic_DNA"/>
</dbReference>
<comment type="similarity">
    <text evidence="1">Belongs to the UPF0161 family.</text>
</comment>
<evidence type="ECO:0000256" key="1">
    <source>
        <dbReference type="HAMAP-Rule" id="MF_00386"/>
    </source>
</evidence>
<dbReference type="Proteomes" id="UP000176510">
    <property type="component" value="Unassembled WGS sequence"/>
</dbReference>
<dbReference type="PANTHER" id="PTHR33383:SF1">
    <property type="entry name" value="MEMBRANE PROTEIN INSERTION EFFICIENCY FACTOR-RELATED"/>
    <property type="match status" value="1"/>
</dbReference>
<dbReference type="InterPro" id="IPR002696">
    <property type="entry name" value="Membr_insert_effic_factor_YidD"/>
</dbReference>
<evidence type="ECO:0000313" key="3">
    <source>
        <dbReference type="Proteomes" id="UP000176510"/>
    </source>
</evidence>
<name>A0A1G2L7C2_9BACT</name>